<evidence type="ECO:0000259" key="1">
    <source>
        <dbReference type="PROSITE" id="PS50181"/>
    </source>
</evidence>
<dbReference type="Proteomes" id="UP001151760">
    <property type="component" value="Unassembled WGS sequence"/>
</dbReference>
<dbReference type="Pfam" id="PF00646">
    <property type="entry name" value="F-box"/>
    <property type="match status" value="1"/>
</dbReference>
<dbReference type="InterPro" id="IPR053781">
    <property type="entry name" value="F-box_AtFBL13-like"/>
</dbReference>
<dbReference type="PANTHER" id="PTHR31900">
    <property type="entry name" value="F-BOX/RNI SUPERFAMILY PROTEIN-RELATED"/>
    <property type="match status" value="1"/>
</dbReference>
<protein>
    <submittedName>
        <fullName evidence="2">F-box/LRR-repeat protein-like protein</fullName>
    </submittedName>
</protein>
<dbReference type="InterPro" id="IPR055411">
    <property type="entry name" value="LRR_FXL15/At3g58940/PEG3-like"/>
</dbReference>
<organism evidence="2 3">
    <name type="scientific">Tanacetum coccineum</name>
    <dbReference type="NCBI Taxonomy" id="301880"/>
    <lineage>
        <taxon>Eukaryota</taxon>
        <taxon>Viridiplantae</taxon>
        <taxon>Streptophyta</taxon>
        <taxon>Embryophyta</taxon>
        <taxon>Tracheophyta</taxon>
        <taxon>Spermatophyta</taxon>
        <taxon>Magnoliopsida</taxon>
        <taxon>eudicotyledons</taxon>
        <taxon>Gunneridae</taxon>
        <taxon>Pentapetalae</taxon>
        <taxon>asterids</taxon>
        <taxon>campanulids</taxon>
        <taxon>Asterales</taxon>
        <taxon>Asteraceae</taxon>
        <taxon>Asteroideae</taxon>
        <taxon>Anthemideae</taxon>
        <taxon>Anthemidinae</taxon>
        <taxon>Tanacetum</taxon>
    </lineage>
</organism>
<proteinExistence type="predicted"/>
<evidence type="ECO:0000313" key="3">
    <source>
        <dbReference type="Proteomes" id="UP001151760"/>
    </source>
</evidence>
<feature type="domain" description="F-box" evidence="1">
    <location>
        <begin position="1"/>
        <end position="37"/>
    </location>
</feature>
<dbReference type="InterPro" id="IPR036047">
    <property type="entry name" value="F-box-like_dom_sf"/>
</dbReference>
<name>A0ABQ5HYH4_9ASTR</name>
<dbReference type="PROSITE" id="PS50181">
    <property type="entry name" value="FBOX"/>
    <property type="match status" value="1"/>
</dbReference>
<reference evidence="2" key="2">
    <citation type="submission" date="2022-01" db="EMBL/GenBank/DDBJ databases">
        <authorList>
            <person name="Yamashiro T."/>
            <person name="Shiraishi A."/>
            <person name="Satake H."/>
            <person name="Nakayama K."/>
        </authorList>
    </citation>
    <scope>NUCLEOTIDE SEQUENCE</scope>
</reference>
<dbReference type="SMART" id="SM00256">
    <property type="entry name" value="FBOX"/>
    <property type="match status" value="1"/>
</dbReference>
<dbReference type="CDD" id="cd22160">
    <property type="entry name" value="F-box_AtFBL13-like"/>
    <property type="match status" value="1"/>
</dbReference>
<gene>
    <name evidence="2" type="ORF">Tco_1081057</name>
</gene>
<dbReference type="InterPro" id="IPR032675">
    <property type="entry name" value="LRR_dom_sf"/>
</dbReference>
<dbReference type="InterPro" id="IPR050232">
    <property type="entry name" value="FBL13/AtMIF1-like"/>
</dbReference>
<dbReference type="PANTHER" id="PTHR31900:SF34">
    <property type="entry name" value="EMB|CAB62440.1-RELATED"/>
    <property type="match status" value="1"/>
</dbReference>
<sequence length="441" mass="50119">MDRISNLPDDLLANIISSLNTKEAVSTCVLSKRWKDVWLQIHNLDFHIRSNRHLDFNFIHGILNRLKSPKIRKFRLICRHRSRYRAIYDILCEAIRHKAYEIDFNVLYMELPSSVLTCDNLTVLKLTSNFKNIMPVPGVIHLPSLKSLTFKINRPPFELTEDLFRCCPKLEDLVLGGTYSSEEQIYDITSPSLQVLHISLSCEYIPYMRPPGTVLLNLPTIKQLHIEENSGEWSACYVVEGSLTPINASLRLGSCCVDFISEQETERVYVLLHEISGATSLLLDNATTYLLSNHYLSDVPTLQFLTCLEIGIPRLCGWTLLFSLLENSPVLQTLTIRKDCKHYASYKTNRPLKCNNAYLKDPQDIDWTEPETPPSCLQSHLEVIKITGSFWMKCDTKAMKYLLGNAKVLKDFIVTPGGTIGVKGEAAFLKDLQGYASTLPS</sequence>
<dbReference type="EMBL" id="BQNB010020088">
    <property type="protein sequence ID" value="GJT92212.1"/>
    <property type="molecule type" value="Genomic_DNA"/>
</dbReference>
<reference evidence="2" key="1">
    <citation type="journal article" date="2022" name="Int. J. Mol. Sci.">
        <title>Draft Genome of Tanacetum Coccineum: Genomic Comparison of Closely Related Tanacetum-Family Plants.</title>
        <authorList>
            <person name="Yamashiro T."/>
            <person name="Shiraishi A."/>
            <person name="Nakayama K."/>
            <person name="Satake H."/>
        </authorList>
    </citation>
    <scope>NUCLEOTIDE SEQUENCE</scope>
</reference>
<dbReference type="Pfam" id="PF08387">
    <property type="entry name" value="FBD"/>
    <property type="match status" value="1"/>
</dbReference>
<dbReference type="InterPro" id="IPR001810">
    <property type="entry name" value="F-box_dom"/>
</dbReference>
<dbReference type="Pfam" id="PF24758">
    <property type="entry name" value="LRR_At5g56370"/>
    <property type="match status" value="1"/>
</dbReference>
<dbReference type="SUPFAM" id="SSF52047">
    <property type="entry name" value="RNI-like"/>
    <property type="match status" value="1"/>
</dbReference>
<keyword evidence="3" id="KW-1185">Reference proteome</keyword>
<evidence type="ECO:0000313" key="2">
    <source>
        <dbReference type="EMBL" id="GJT92212.1"/>
    </source>
</evidence>
<dbReference type="InterPro" id="IPR006566">
    <property type="entry name" value="FBD"/>
</dbReference>
<accession>A0ABQ5HYH4</accession>
<comment type="caution">
    <text evidence="2">The sequence shown here is derived from an EMBL/GenBank/DDBJ whole genome shotgun (WGS) entry which is preliminary data.</text>
</comment>
<dbReference type="SUPFAM" id="SSF81383">
    <property type="entry name" value="F-box domain"/>
    <property type="match status" value="1"/>
</dbReference>
<dbReference type="Gene3D" id="3.80.10.10">
    <property type="entry name" value="Ribonuclease Inhibitor"/>
    <property type="match status" value="1"/>
</dbReference>